<dbReference type="RefSeq" id="WP_145856107.1">
    <property type="nucleotide sequence ID" value="NZ_RPFW01000004.1"/>
</dbReference>
<dbReference type="InterPro" id="IPR037401">
    <property type="entry name" value="SnoaL-like"/>
</dbReference>
<accession>A0A6P2BWQ7</accession>
<dbReference type="AlphaFoldDB" id="A0A6P2BWQ7"/>
<keyword evidence="3" id="KW-1185">Reference proteome</keyword>
<dbReference type="Gene3D" id="3.10.450.50">
    <property type="match status" value="1"/>
</dbReference>
<evidence type="ECO:0000313" key="3">
    <source>
        <dbReference type="Proteomes" id="UP000460272"/>
    </source>
</evidence>
<protein>
    <submittedName>
        <fullName evidence="2">DUF4440 domain-containing protein</fullName>
    </submittedName>
</protein>
<name>A0A6P2BWQ7_9ACTN</name>
<gene>
    <name evidence="2" type="ORF">EAS64_23600</name>
</gene>
<dbReference type="InterPro" id="IPR032710">
    <property type="entry name" value="NTF2-like_dom_sf"/>
</dbReference>
<dbReference type="OrthoDB" id="7207122at2"/>
<evidence type="ECO:0000313" key="2">
    <source>
        <dbReference type="EMBL" id="TVZ03388.1"/>
    </source>
</evidence>
<evidence type="ECO:0000259" key="1">
    <source>
        <dbReference type="Pfam" id="PF12680"/>
    </source>
</evidence>
<comment type="caution">
    <text evidence="2">The sequence shown here is derived from an EMBL/GenBank/DDBJ whole genome shotgun (WGS) entry which is preliminary data.</text>
</comment>
<reference evidence="2 3" key="1">
    <citation type="submission" date="2018-11" db="EMBL/GenBank/DDBJ databases">
        <title>Trebonia kvetii gen.nov., sp.nov., a novel acidophilic actinobacterium, and proposal of the new actinobacterial family Treboniaceae fam. nov.</title>
        <authorList>
            <person name="Rapoport D."/>
            <person name="Sagova-Mareckova M."/>
            <person name="Sedlacek I."/>
            <person name="Provaznik J."/>
            <person name="Kralova S."/>
            <person name="Pavlinic D."/>
            <person name="Benes V."/>
            <person name="Kopecky J."/>
        </authorList>
    </citation>
    <scope>NUCLEOTIDE SEQUENCE [LARGE SCALE GENOMIC DNA]</scope>
    <source>
        <strain evidence="2 3">15Tr583</strain>
    </source>
</reference>
<sequence>MSEQLVVRFFAALEAGDIAALREIYAPDAVIWHNDDLLEQPVEENLKVLAGLHRVVSGLRYDVIRRVPAPDGVLQQHVLRGRLPDGAEVALHAAMYLRVGDGHITRIEEYLDSGQRATIKAARERMAG</sequence>
<proteinExistence type="predicted"/>
<dbReference type="EMBL" id="RPFW01000004">
    <property type="protein sequence ID" value="TVZ03388.1"/>
    <property type="molecule type" value="Genomic_DNA"/>
</dbReference>
<organism evidence="2 3">
    <name type="scientific">Trebonia kvetii</name>
    <dbReference type="NCBI Taxonomy" id="2480626"/>
    <lineage>
        <taxon>Bacteria</taxon>
        <taxon>Bacillati</taxon>
        <taxon>Actinomycetota</taxon>
        <taxon>Actinomycetes</taxon>
        <taxon>Streptosporangiales</taxon>
        <taxon>Treboniaceae</taxon>
        <taxon>Trebonia</taxon>
    </lineage>
</organism>
<dbReference type="SUPFAM" id="SSF54427">
    <property type="entry name" value="NTF2-like"/>
    <property type="match status" value="1"/>
</dbReference>
<dbReference type="Pfam" id="PF12680">
    <property type="entry name" value="SnoaL_2"/>
    <property type="match status" value="1"/>
</dbReference>
<feature type="domain" description="SnoaL-like" evidence="1">
    <location>
        <begin position="6"/>
        <end position="107"/>
    </location>
</feature>
<dbReference type="Proteomes" id="UP000460272">
    <property type="component" value="Unassembled WGS sequence"/>
</dbReference>